<dbReference type="Gene3D" id="3.40.50.300">
    <property type="entry name" value="P-loop containing nucleotide triphosphate hydrolases"/>
    <property type="match status" value="1"/>
</dbReference>
<sequence length="1327" mass="149979">MVSLADVFTESERTNWLKVWLAIDIAKSGLEQFVENEAKTLHGNIYNAILPSGAVACIGCLTANLLKCPSPGLCNKRGAHSPCTSMHDTPLKQPRPCPANVCTKVLVEIQNQHKFSNPSWKNTLANHWATCPWQIAKAYLPPDGYTEKSSVQDTDLNGIISFMMNCKHFNNKFSFPIASGKTQPPCLLTKARELCRTARHSSTCKVTDTDLQDIFMTLTSLLTDTLCLAHDVAAREAVRKLAQLQTDVLKLTTEEIVNLLEAAQDKLQKVENITETAIDEIRIYIENCRKDLSAHTDTFKLELSEHTGKCKKELDGHFQKSTESNYYHFCEDFRRRLKALYNETSSHGPLSNLRQSIDKHITDIYGTPKLHRIQIDQDGKRLQKERVLTYKEIFNLADNSNRRIYLQGEPGSGKSTFSAMLVHDWSHGNEVSSAYHSETTAFDDVLTIQKFKFLFLITLRDARRQTDVTEMIKKQLIDTTFSEDERADVYRRFVQIMNTEICLVIREGLDEWIPPDGSKLTEPSMAEIQTNICTILTTSRPWKLSDELIKNLQIESLLQIDGISDPYTFSENIIRCIIDQTKDIVETAHNFELFVEDRELESLSSSPMLYTLVICTWVNSIERDETFKGSPSCALYTTLLESLCKNANSVTGYFNDLNPPPVRCFSGTSYIQPNIKHLNKLADIACKFLFSSERESSIVFNDITLSNYFSPDEFEVFKAFALNAGILTNRKDKSQTGSANSFVHKTVQELLAAYHIACNPYVIDGIISMYLERPSTSYLDISQVFIFLCGMNISAANKLSTLLDQYDVTHYHFENWNPSDPCVFQSIIQSGIREAAASNQDGIQLKLSQFHIDDSNIRDLNDIWSTNKFNTKVLYVKIYPSDFSSSSTRGEPRSNFEFDLSSCPKLKALCLSGSDIWLTDTASPATTQFPVRIVLNRTDSAPCADPSIVLSSIEYINLEEVTCSSTCLRSLFSTLLTLDHEVRCELHSWNIKSCGGGSDIRTSANITTGLNNKLNVQCLWNDSPGLWESILGLNINSLSLSGQFGGWTVNHVEAFSKSLASLTQLETLCISLYEDSPGLLESLRGLNIKSLSLEFVGLILNHGESFSQSLTSLTQLDTLSISVYEDSPSLWEAVHGLKIKSLKLSDEFGGLRVSHLESLSQSLSSLTQLEKLTIHVYKYIDIQLPQSLRYLTIYCNELHQSELRNLLNKMYVCTQPIESRLEFGCESNLEFGCTSFVHIKHSTLEKYTDIQQELEQLKNVNVKRFRIYDRRPGSDTWSVRDIGVVDDDDNDDDSVYYKKYNYFLCKMDPVITNRISMRLQIMPASVS</sequence>
<evidence type="ECO:0000313" key="3">
    <source>
        <dbReference type="EMBL" id="KAH3868624.1"/>
    </source>
</evidence>
<dbReference type="PANTHER" id="PTHR46312">
    <property type="entry name" value="NACHT DOMAIN-CONTAINING PROTEIN"/>
    <property type="match status" value="1"/>
</dbReference>
<feature type="coiled-coil region" evidence="1">
    <location>
        <begin position="234"/>
        <end position="280"/>
    </location>
</feature>
<gene>
    <name evidence="3" type="ORF">DPMN_031775</name>
</gene>
<evidence type="ECO:0000259" key="2">
    <source>
        <dbReference type="PROSITE" id="PS50837"/>
    </source>
</evidence>
<reference evidence="3" key="2">
    <citation type="submission" date="2020-11" db="EMBL/GenBank/DDBJ databases">
        <authorList>
            <person name="McCartney M.A."/>
            <person name="Auch B."/>
            <person name="Kono T."/>
            <person name="Mallez S."/>
            <person name="Becker A."/>
            <person name="Gohl D.M."/>
            <person name="Silverstein K.A.T."/>
            <person name="Koren S."/>
            <person name="Bechman K.B."/>
            <person name="Herman A."/>
            <person name="Abrahante J.E."/>
            <person name="Garbe J."/>
        </authorList>
    </citation>
    <scope>NUCLEOTIDE SEQUENCE</scope>
    <source>
        <strain evidence="3">Duluth1</strain>
        <tissue evidence="3">Whole animal</tissue>
    </source>
</reference>
<dbReference type="OrthoDB" id="120976at2759"/>
<dbReference type="Pfam" id="PF15112">
    <property type="entry name" value="DUF4559"/>
    <property type="match status" value="1"/>
</dbReference>
<dbReference type="PANTHER" id="PTHR46312:SF2">
    <property type="entry name" value="NUCLEOTIDE-BINDING OLIGOMERIZATION DOMAIN-CONTAINING PROTEIN 2-LIKE"/>
    <property type="match status" value="1"/>
</dbReference>
<accession>A0A9D4M2R4</accession>
<proteinExistence type="predicted"/>
<evidence type="ECO:0000256" key="1">
    <source>
        <dbReference type="SAM" id="Coils"/>
    </source>
</evidence>
<dbReference type="InterPro" id="IPR027897">
    <property type="entry name" value="DUF4559"/>
</dbReference>
<keyword evidence="4" id="KW-1185">Reference proteome</keyword>
<name>A0A9D4M2R4_DREPO</name>
<keyword evidence="1" id="KW-0175">Coiled coil</keyword>
<comment type="caution">
    <text evidence="3">The sequence shown here is derived from an EMBL/GenBank/DDBJ whole genome shotgun (WGS) entry which is preliminary data.</text>
</comment>
<dbReference type="SUPFAM" id="SSF52047">
    <property type="entry name" value="RNI-like"/>
    <property type="match status" value="1"/>
</dbReference>
<dbReference type="SUPFAM" id="SSF52540">
    <property type="entry name" value="P-loop containing nucleoside triphosphate hydrolases"/>
    <property type="match status" value="1"/>
</dbReference>
<protein>
    <recommendedName>
        <fullName evidence="2">NACHT domain-containing protein</fullName>
    </recommendedName>
</protein>
<organism evidence="3 4">
    <name type="scientific">Dreissena polymorpha</name>
    <name type="common">Zebra mussel</name>
    <name type="synonym">Mytilus polymorpha</name>
    <dbReference type="NCBI Taxonomy" id="45954"/>
    <lineage>
        <taxon>Eukaryota</taxon>
        <taxon>Metazoa</taxon>
        <taxon>Spiralia</taxon>
        <taxon>Lophotrochozoa</taxon>
        <taxon>Mollusca</taxon>
        <taxon>Bivalvia</taxon>
        <taxon>Autobranchia</taxon>
        <taxon>Heteroconchia</taxon>
        <taxon>Euheterodonta</taxon>
        <taxon>Imparidentia</taxon>
        <taxon>Neoheterodontei</taxon>
        <taxon>Myida</taxon>
        <taxon>Dreissenoidea</taxon>
        <taxon>Dreissenidae</taxon>
        <taxon>Dreissena</taxon>
    </lineage>
</organism>
<dbReference type="InterPro" id="IPR027417">
    <property type="entry name" value="P-loop_NTPase"/>
</dbReference>
<evidence type="ECO:0000313" key="4">
    <source>
        <dbReference type="Proteomes" id="UP000828390"/>
    </source>
</evidence>
<dbReference type="Proteomes" id="UP000828390">
    <property type="component" value="Unassembled WGS sequence"/>
</dbReference>
<dbReference type="PROSITE" id="PS50837">
    <property type="entry name" value="NACHT"/>
    <property type="match status" value="1"/>
</dbReference>
<reference evidence="3" key="1">
    <citation type="journal article" date="2019" name="bioRxiv">
        <title>The Genome of the Zebra Mussel, Dreissena polymorpha: A Resource for Invasive Species Research.</title>
        <authorList>
            <person name="McCartney M.A."/>
            <person name="Auch B."/>
            <person name="Kono T."/>
            <person name="Mallez S."/>
            <person name="Zhang Y."/>
            <person name="Obille A."/>
            <person name="Becker A."/>
            <person name="Abrahante J.E."/>
            <person name="Garbe J."/>
            <person name="Badalamenti J.P."/>
            <person name="Herman A."/>
            <person name="Mangelson H."/>
            <person name="Liachko I."/>
            <person name="Sullivan S."/>
            <person name="Sone E.D."/>
            <person name="Koren S."/>
            <person name="Silverstein K.A.T."/>
            <person name="Beckman K.B."/>
            <person name="Gohl D.M."/>
        </authorList>
    </citation>
    <scope>NUCLEOTIDE SEQUENCE</scope>
    <source>
        <strain evidence="3">Duluth1</strain>
        <tissue evidence="3">Whole animal</tissue>
    </source>
</reference>
<dbReference type="InterPro" id="IPR007111">
    <property type="entry name" value="NACHT_NTPase"/>
</dbReference>
<dbReference type="EMBL" id="JAIWYP010000002">
    <property type="protein sequence ID" value="KAH3868624.1"/>
    <property type="molecule type" value="Genomic_DNA"/>
</dbReference>
<feature type="domain" description="NACHT" evidence="2">
    <location>
        <begin position="402"/>
        <end position="511"/>
    </location>
</feature>